<evidence type="ECO:0000313" key="3">
    <source>
        <dbReference type="Proteomes" id="UP000324800"/>
    </source>
</evidence>
<proteinExistence type="predicted"/>
<feature type="non-terminal residue" evidence="2">
    <location>
        <position position="221"/>
    </location>
</feature>
<comment type="caution">
    <text evidence="2">The sequence shown here is derived from an EMBL/GenBank/DDBJ whole genome shotgun (WGS) entry which is preliminary data.</text>
</comment>
<reference evidence="2 3" key="1">
    <citation type="submission" date="2019-03" db="EMBL/GenBank/DDBJ databases">
        <title>Single cell metagenomics reveals metabolic interactions within the superorganism composed of flagellate Streblomastix strix and complex community of Bacteroidetes bacteria on its surface.</title>
        <authorList>
            <person name="Treitli S.C."/>
            <person name="Kolisko M."/>
            <person name="Husnik F."/>
            <person name="Keeling P."/>
            <person name="Hampl V."/>
        </authorList>
    </citation>
    <scope>NUCLEOTIDE SEQUENCE [LARGE SCALE GENOMIC DNA]</scope>
    <source>
        <strain evidence="2">ST1C</strain>
    </source>
</reference>
<feature type="compositionally biased region" description="Polar residues" evidence="1">
    <location>
        <begin position="182"/>
        <end position="192"/>
    </location>
</feature>
<evidence type="ECO:0000256" key="1">
    <source>
        <dbReference type="SAM" id="MobiDB-lite"/>
    </source>
</evidence>
<evidence type="ECO:0000313" key="2">
    <source>
        <dbReference type="EMBL" id="KAA6354603.1"/>
    </source>
</evidence>
<feature type="compositionally biased region" description="Basic and acidic residues" evidence="1">
    <location>
        <begin position="162"/>
        <end position="175"/>
    </location>
</feature>
<dbReference type="AlphaFoldDB" id="A0A5J4T9V2"/>
<name>A0A5J4T9V2_9EUKA</name>
<dbReference type="EMBL" id="SNRW01036028">
    <property type="protein sequence ID" value="KAA6354603.1"/>
    <property type="molecule type" value="Genomic_DNA"/>
</dbReference>
<protein>
    <submittedName>
        <fullName evidence="2">Uncharacterized protein</fullName>
    </submittedName>
</protein>
<dbReference type="Proteomes" id="UP000324800">
    <property type="component" value="Unassembled WGS sequence"/>
</dbReference>
<organism evidence="2 3">
    <name type="scientific">Streblomastix strix</name>
    <dbReference type="NCBI Taxonomy" id="222440"/>
    <lineage>
        <taxon>Eukaryota</taxon>
        <taxon>Metamonada</taxon>
        <taxon>Preaxostyla</taxon>
        <taxon>Oxymonadida</taxon>
        <taxon>Streblomastigidae</taxon>
        <taxon>Streblomastix</taxon>
    </lineage>
</organism>
<accession>A0A5J4T9V2</accession>
<sequence length="221" mass="25007">MNGVQANEIDFWATNILDEQNGEARRREIQCPSLLPVTSVPVPDEVLVAKRSPIDMILQSVQALALYDFRIGEGMLAHLCKQQEENLAIDQLSQMTHNLREAERTHFARAIANAGSTGHCQKRHGVQRRDRNYEFAVRNPIARKGKGQDQEDPSISAISDLKTGDETNAEPEREPSLGTKPRNLTQKNTRLYASSRPRTARLASARTWTVRTEKRRNIRVN</sequence>
<gene>
    <name evidence="2" type="ORF">EZS28_049869</name>
</gene>
<feature type="region of interest" description="Disordered" evidence="1">
    <location>
        <begin position="141"/>
        <end position="209"/>
    </location>
</feature>